<dbReference type="GO" id="GO:0006633">
    <property type="term" value="P:fatty acid biosynthetic process"/>
    <property type="evidence" value="ECO:0007669"/>
    <property type="project" value="UniProtKB-KW"/>
</dbReference>
<evidence type="ECO:0000256" key="5">
    <source>
        <dbReference type="ARBA" id="ARBA00023098"/>
    </source>
</evidence>
<evidence type="ECO:0000256" key="7">
    <source>
        <dbReference type="ARBA" id="ARBA00023315"/>
    </source>
</evidence>
<accession>A0A396IBA9</accession>
<dbReference type="InterPro" id="IPR014030">
    <property type="entry name" value="Ketoacyl_synth_N"/>
</dbReference>
<evidence type="ECO:0000256" key="2">
    <source>
        <dbReference type="ARBA" id="ARBA00022516"/>
    </source>
</evidence>
<keyword evidence="5" id="KW-0443">Lipid metabolism</keyword>
<keyword evidence="3 8" id="KW-0808">Transferase</keyword>
<dbReference type="PROSITE" id="PS00606">
    <property type="entry name" value="KS3_1"/>
    <property type="match status" value="1"/>
</dbReference>
<evidence type="ECO:0000256" key="1">
    <source>
        <dbReference type="ARBA" id="ARBA00008467"/>
    </source>
</evidence>
<dbReference type="InterPro" id="IPR017568">
    <property type="entry name" value="3-oxoacyl-ACP_synth-2"/>
</dbReference>
<dbReference type="PANTHER" id="PTHR11712">
    <property type="entry name" value="POLYKETIDE SYNTHASE-RELATED"/>
    <property type="match status" value="1"/>
</dbReference>
<dbReference type="Pfam" id="PF02801">
    <property type="entry name" value="Ketoacyl-synt_C"/>
    <property type="match status" value="1"/>
</dbReference>
<dbReference type="PIRSF" id="PIRSF000447">
    <property type="entry name" value="KAS_II"/>
    <property type="match status" value="1"/>
</dbReference>
<keyword evidence="2 8" id="KW-0444">Lipid biosynthesis</keyword>
<evidence type="ECO:0000256" key="4">
    <source>
        <dbReference type="ARBA" id="ARBA00022832"/>
    </source>
</evidence>
<dbReference type="Pfam" id="PF00109">
    <property type="entry name" value="ketoacyl-synt"/>
    <property type="match status" value="1"/>
</dbReference>
<keyword evidence="12" id="KW-1133">Transmembrane helix</keyword>
<dbReference type="InterPro" id="IPR018201">
    <property type="entry name" value="Ketoacyl_synth_AS"/>
</dbReference>
<feature type="domain" description="Ketosynthase family 3 (KS3)" evidence="13">
    <location>
        <begin position="57"/>
        <end position="463"/>
    </location>
</feature>
<evidence type="ECO:0000256" key="10">
    <source>
        <dbReference type="RuleBase" id="RU003694"/>
    </source>
</evidence>
<comment type="caution">
    <text evidence="14">The sequence shown here is derived from an EMBL/GenBank/DDBJ whole genome shotgun (WGS) entry which is preliminary data.</text>
</comment>
<organism evidence="14">
    <name type="scientific">Medicago truncatula</name>
    <name type="common">Barrel medic</name>
    <name type="synonym">Medicago tribuloides</name>
    <dbReference type="NCBI Taxonomy" id="3880"/>
    <lineage>
        <taxon>Eukaryota</taxon>
        <taxon>Viridiplantae</taxon>
        <taxon>Streptophyta</taxon>
        <taxon>Embryophyta</taxon>
        <taxon>Tracheophyta</taxon>
        <taxon>Spermatophyta</taxon>
        <taxon>Magnoliopsida</taxon>
        <taxon>eudicotyledons</taxon>
        <taxon>Gunneridae</taxon>
        <taxon>Pentapetalae</taxon>
        <taxon>rosids</taxon>
        <taxon>fabids</taxon>
        <taxon>Fabales</taxon>
        <taxon>Fabaceae</taxon>
        <taxon>Papilionoideae</taxon>
        <taxon>50 kb inversion clade</taxon>
        <taxon>NPAAA clade</taxon>
        <taxon>Hologalegina</taxon>
        <taxon>IRL clade</taxon>
        <taxon>Trifolieae</taxon>
        <taxon>Medicago</taxon>
    </lineage>
</organism>
<feature type="transmembrane region" description="Helical" evidence="12">
    <location>
        <begin position="250"/>
        <end position="267"/>
    </location>
</feature>
<keyword evidence="12" id="KW-0472">Membrane</keyword>
<dbReference type="CDD" id="cd00834">
    <property type="entry name" value="KAS_I_II"/>
    <property type="match status" value="1"/>
</dbReference>
<dbReference type="InterPro" id="IPR020841">
    <property type="entry name" value="PKS_Beta-ketoAc_synthase_dom"/>
</dbReference>
<dbReference type="Gramene" id="rna25498">
    <property type="protein sequence ID" value="RHN62870.1"/>
    <property type="gene ID" value="gene25498"/>
</dbReference>
<dbReference type="GO" id="GO:0004315">
    <property type="term" value="F:3-oxoacyl-[acyl-carrier-protein] synthase activity"/>
    <property type="evidence" value="ECO:0007669"/>
    <property type="project" value="InterPro"/>
</dbReference>
<dbReference type="Proteomes" id="UP000265566">
    <property type="component" value="Chromosome 4"/>
</dbReference>
<dbReference type="Gene3D" id="3.40.47.10">
    <property type="match status" value="2"/>
</dbReference>
<dbReference type="PANTHER" id="PTHR11712:SF336">
    <property type="entry name" value="3-OXOACYL-[ACYL-CARRIER-PROTEIN] SYNTHASE, MITOCHONDRIAL"/>
    <property type="match status" value="1"/>
</dbReference>
<dbReference type="EMBL" id="PSQE01000004">
    <property type="protein sequence ID" value="RHN62870.1"/>
    <property type="molecule type" value="Genomic_DNA"/>
</dbReference>
<comment type="similarity">
    <text evidence="1 8 10">Belongs to the thiolase-like superfamily. Beta-ketoacyl-ACP synthases family.</text>
</comment>
<dbReference type="PROSITE" id="PS52004">
    <property type="entry name" value="KS3_2"/>
    <property type="match status" value="1"/>
</dbReference>
<evidence type="ECO:0000256" key="11">
    <source>
        <dbReference type="SAM" id="MobiDB-lite"/>
    </source>
</evidence>
<keyword evidence="7 14" id="KW-0012">Acyltransferase</keyword>
<protein>
    <recommendedName>
        <fullName evidence="8">3-oxoacyl-[acyl-carrier-protein] synthase</fullName>
    </recommendedName>
</protein>
<dbReference type="SMART" id="SM00825">
    <property type="entry name" value="PKS_KS"/>
    <property type="match status" value="1"/>
</dbReference>
<feature type="region of interest" description="Disordered" evidence="11">
    <location>
        <begin position="1"/>
        <end position="56"/>
    </location>
</feature>
<evidence type="ECO:0000256" key="9">
    <source>
        <dbReference type="PIRSR" id="PIRSR000447-1"/>
    </source>
</evidence>
<keyword evidence="4" id="KW-0276">Fatty acid metabolism</keyword>
<dbReference type="AlphaFoldDB" id="A0A396IBA9"/>
<name>A0A396IBA9_MEDTR</name>
<evidence type="ECO:0000256" key="8">
    <source>
        <dbReference type="PIRNR" id="PIRNR000447"/>
    </source>
</evidence>
<dbReference type="InterPro" id="IPR000794">
    <property type="entry name" value="Beta-ketoacyl_synthase"/>
</dbReference>
<evidence type="ECO:0000256" key="12">
    <source>
        <dbReference type="SAM" id="Phobius"/>
    </source>
</evidence>
<evidence type="ECO:0000256" key="3">
    <source>
        <dbReference type="ARBA" id="ARBA00022679"/>
    </source>
</evidence>
<evidence type="ECO:0000313" key="14">
    <source>
        <dbReference type="EMBL" id="RHN62870.1"/>
    </source>
</evidence>
<dbReference type="InterPro" id="IPR016039">
    <property type="entry name" value="Thiolase-like"/>
</dbReference>
<sequence length="466" mass="49742">MQSLQHQLPFTLRPSPLEPLRKKPSNAATTAARTPKRLSVVSSSVTTAAPQREKDPKKRVVITGMGGVTVHGNDVDIFYEKLLAGDSGITLIDRFDASKFPTRFAGQIRGFSSEGYIDGKNDRRQDDCLRYCNVAGKKALEDAGLGAENLDKIDKERAGVLVGSGMGGLTVFSDGVKNLIEKGHRKISPFFIPYAITNMASALLGIDLGFRGPNYSISTACATSNYCFVAAANHIRRGEADLMIAGGTEAAIIPIGLGVLLLAGHFLREMMTLKRLLGLGIKTVMDLLWVKVLEFCLEHAMKRGAPIIAEYLGGAVNCDAYHMTDPRSDGLGVSSCIQSSLVDAGVSPEEVNYINAHATSTLVGDLAEINAIKKVFKNPSGIKINATKSMIGHCLGAAGGLEAIATIKAITTGWLHPSINQFNPEPAVDFDTVANVKQQHEINVGISNSFGFGGHNSVVAFSAFRP</sequence>
<dbReference type="InterPro" id="IPR014031">
    <property type="entry name" value="Ketoacyl_synth_C"/>
</dbReference>
<evidence type="ECO:0000259" key="13">
    <source>
        <dbReference type="PROSITE" id="PS52004"/>
    </source>
</evidence>
<gene>
    <name evidence="14" type="ORF">MtrunA17_Chr4g0052121</name>
</gene>
<keyword evidence="6 8" id="KW-0275">Fatty acid biosynthesis</keyword>
<reference evidence="14" key="1">
    <citation type="journal article" date="2018" name="Nat. Plants">
        <title>Whole-genome landscape of Medicago truncatula symbiotic genes.</title>
        <authorList>
            <person name="Pecrix Y."/>
            <person name="Gamas P."/>
            <person name="Carrere S."/>
        </authorList>
    </citation>
    <scope>NUCLEOTIDE SEQUENCE</scope>
    <source>
        <tissue evidence="14">Leaves</tissue>
    </source>
</reference>
<evidence type="ECO:0000256" key="6">
    <source>
        <dbReference type="ARBA" id="ARBA00023160"/>
    </source>
</evidence>
<keyword evidence="12" id="KW-0812">Transmembrane</keyword>
<proteinExistence type="inferred from homology"/>
<dbReference type="SUPFAM" id="SSF53901">
    <property type="entry name" value="Thiolase-like"/>
    <property type="match status" value="2"/>
</dbReference>
<feature type="active site" description="For beta-ketoacyl synthase activity" evidence="9">
    <location>
        <position position="221"/>
    </location>
</feature>